<feature type="compositionally biased region" description="Basic and acidic residues" evidence="1">
    <location>
        <begin position="77"/>
        <end position="92"/>
    </location>
</feature>
<proteinExistence type="predicted"/>
<comment type="caution">
    <text evidence="2">The sequence shown here is derived from an EMBL/GenBank/DDBJ whole genome shotgun (WGS) entry which is preliminary data.</text>
</comment>
<feature type="region of interest" description="Disordered" evidence="1">
    <location>
        <begin position="994"/>
        <end position="1016"/>
    </location>
</feature>
<keyword evidence="3" id="KW-1185">Reference proteome</keyword>
<feature type="region of interest" description="Disordered" evidence="1">
    <location>
        <begin position="75"/>
        <end position="95"/>
    </location>
</feature>
<feature type="compositionally biased region" description="Polar residues" evidence="1">
    <location>
        <begin position="996"/>
        <end position="1010"/>
    </location>
</feature>
<dbReference type="Proteomes" id="UP000265618">
    <property type="component" value="Unassembled WGS sequence"/>
</dbReference>
<sequence>MGRLLVIGHTVWNRQKDKSGKWDRETEEYLWRVHYEACIYVTTMPQAYLSPSDLERLRGTCRVLVRELDALEYGSTRGERGGEREHVSDTHHAPLPVPSVPAYSVGPATRDALVSVLTLWAQLDPINYTKRCQRLRLDRHHKRLEGFSASAPEQLEIFTRPVSHDPLPDLEKAVRKVARTVYGGTNTTARFTESMEKHLDCIVHGSFSGPADSASVCNPTMYRGCDLRPCLTDPTHCPLWSVQYGTQPLMGMPGEGVNGTVPPFPKCKIIFRDWMRSLYTSMESGRADFTLLFGDCIQILLERVLGPTPHSYPVCKAGTSPRPFLFDHIECSNIADYVGLLSVLTVAPAFLRTPGVSCITLVLMIIRASFLSVGEYLQDATGVRVRDLPHVLGVRCVGEEEEIDRGSAIMATSVLPYKCNRVGRGQQNTMGGSDSGSYTHLVFTSTPSPSPAPCIDLEEGEQQSHVHQCLMGILHKCLPHAPNHLIGHIVPTMASFAAVVAVGCRRGLYLTAELEGCIEGQQYIGVPLKSSGDSTPPMMLGGTLTHCHGTGTCGGKSFKRGRPHLLALYPVDLACPFPHLLATLCGTGTHRLTKMVQKLDGDILPPLLACLTEYGIDTRSAGSLSVRVDTAIPDPEGYSPLDIGTICGGVTIIPRHLVCSRIDLSSPGLLPTSDALKRGEGVSMSAKVFLEVMSTLDRMPGIFALSTPTVLGRVLGGPSRGAATLGSCLVLASSEDGSAVTLALHGVQQTLEPLESMHAQIYLSTWSPLREDEKAYAIPGALRPISGPVMNIPSSCVSTGISGVMTAAPIGGDRGVDLTEPVVEWVRAGDGSRILKCECDIPDSIPDSYVQDRGMQPVLRPVVEEMYSLPSEMDQYLEAGTAKANPSTTCVDVYTFTLHLGERLVATIISPVPVHCHYGVSIQISRKRRLILVSVRAAPYTVPAHIPGGVVSLKLEDTPIPAGSQSLEDSDVIFAYGDCMTAYLIQQHSEKKKTQLPKSLSGESRTSESLGMSKEARERGEKALVPLGFHLGNMMSAYLQFGSRLFPIKVPSGVVAAVFIHDFYLCDNSCVLDVSVVLRSGVPPEVAKPILKGMTAAAGTRPIPISLSDESMTLLAQSLNLMKRNTVDAPVHPAIKKHVPAKLHKHVVRLGMRPLHPVMVRDTPTKAQGPTTPAIPAKAMMEDMIDPAGWMKNEALRY</sequence>
<accession>A0A9K3GGE5</accession>
<name>A0A9K3GGE5_9EUKA</name>
<evidence type="ECO:0000313" key="3">
    <source>
        <dbReference type="Proteomes" id="UP000265618"/>
    </source>
</evidence>
<dbReference type="AlphaFoldDB" id="A0A9K3GGE5"/>
<evidence type="ECO:0000313" key="2">
    <source>
        <dbReference type="EMBL" id="GIQ81958.1"/>
    </source>
</evidence>
<evidence type="ECO:0000256" key="1">
    <source>
        <dbReference type="SAM" id="MobiDB-lite"/>
    </source>
</evidence>
<dbReference type="EMBL" id="BDIP01000544">
    <property type="protein sequence ID" value="GIQ81958.1"/>
    <property type="molecule type" value="Genomic_DNA"/>
</dbReference>
<gene>
    <name evidence="2" type="ORF">KIPB_003011</name>
</gene>
<dbReference type="OrthoDB" id="432970at2759"/>
<reference evidence="2 3" key="1">
    <citation type="journal article" date="2018" name="PLoS ONE">
        <title>The draft genome of Kipferlia bialata reveals reductive genome evolution in fornicate parasites.</title>
        <authorList>
            <person name="Tanifuji G."/>
            <person name="Takabayashi S."/>
            <person name="Kume K."/>
            <person name="Takagi M."/>
            <person name="Nakayama T."/>
            <person name="Kamikawa R."/>
            <person name="Inagaki Y."/>
            <person name="Hashimoto T."/>
        </authorList>
    </citation>
    <scope>NUCLEOTIDE SEQUENCE [LARGE SCALE GENOMIC DNA]</scope>
    <source>
        <strain evidence="2">NY0173</strain>
    </source>
</reference>
<organism evidence="2 3">
    <name type="scientific">Kipferlia bialata</name>
    <dbReference type="NCBI Taxonomy" id="797122"/>
    <lineage>
        <taxon>Eukaryota</taxon>
        <taxon>Metamonada</taxon>
        <taxon>Carpediemonas-like organisms</taxon>
        <taxon>Kipferlia</taxon>
    </lineage>
</organism>
<protein>
    <submittedName>
        <fullName evidence="2">Uncharacterized protein</fullName>
    </submittedName>
</protein>